<evidence type="ECO:0000313" key="1">
    <source>
        <dbReference type="EMBL" id="PIP33586.1"/>
    </source>
</evidence>
<sequence>AMVIAIIEGSEEWLKQYCPENILSLGVLGGPFDEHALPWRERQQECAATLVAKSLGVIKSPQWENVIRYARLNDTNGQTNPRGIAEVLNIYNNQNQNNIDAQVEACNWIHVATFIKYHDRENKDFSLDRIWQVAKSKPEILKNIGVNLRYVREWVDRSEEALQRHQALYLEARQEWRDLQAANRAVSKTVTINGRAVKICGAESDNYRMGAYLRSQTGEAAGVTIVKNRRGQVQICLQREGGLEAGELAAIIRIEERRRRGKGTMDWCRARMVGKIPEVPEWYYFLTKKFAMLMNGSLSYPFTDPTKIVFPELVGMVLAGINIKLFHPRHKELCRQGQCAGRACPWQAYGLARCRPKTNK</sequence>
<reference evidence="1 2" key="1">
    <citation type="submission" date="2017-09" db="EMBL/GenBank/DDBJ databases">
        <title>Depth-based differentiation of microbial function through sediment-hosted aquifers and enrichment of novel symbionts in the deep terrestrial subsurface.</title>
        <authorList>
            <person name="Probst A.J."/>
            <person name="Ladd B."/>
            <person name="Jarett J.K."/>
            <person name="Geller-Mcgrath D.E."/>
            <person name="Sieber C.M."/>
            <person name="Emerson J.B."/>
            <person name="Anantharaman K."/>
            <person name="Thomas B.C."/>
            <person name="Malmstrom R."/>
            <person name="Stieglmeier M."/>
            <person name="Klingl A."/>
            <person name="Woyke T."/>
            <person name="Ryan C.M."/>
            <person name="Banfield J.F."/>
        </authorList>
    </citation>
    <scope>NUCLEOTIDE SEQUENCE [LARGE SCALE GENOMIC DNA]</scope>
    <source>
        <strain evidence="1">CG23_combo_of_CG06-09_8_20_14_all_49_15</strain>
    </source>
</reference>
<protein>
    <submittedName>
        <fullName evidence="1">Uncharacterized protein</fullName>
    </submittedName>
</protein>
<accession>A0A2G9ZK85</accession>
<proteinExistence type="predicted"/>
<dbReference type="Proteomes" id="UP000230729">
    <property type="component" value="Unassembled WGS sequence"/>
</dbReference>
<gene>
    <name evidence="1" type="ORF">COX22_03530</name>
</gene>
<evidence type="ECO:0000313" key="2">
    <source>
        <dbReference type="Proteomes" id="UP000230729"/>
    </source>
</evidence>
<dbReference type="EMBL" id="PCSD01000085">
    <property type="protein sequence ID" value="PIP33586.1"/>
    <property type="molecule type" value="Genomic_DNA"/>
</dbReference>
<name>A0A2G9ZK85_9BACT</name>
<comment type="caution">
    <text evidence="1">The sequence shown here is derived from an EMBL/GenBank/DDBJ whole genome shotgun (WGS) entry which is preliminary data.</text>
</comment>
<dbReference type="AlphaFoldDB" id="A0A2G9ZK85"/>
<organism evidence="1 2">
    <name type="scientific">Candidatus Falkowbacteria bacterium CG23_combo_of_CG06-09_8_20_14_all_49_15</name>
    <dbReference type="NCBI Taxonomy" id="1974572"/>
    <lineage>
        <taxon>Bacteria</taxon>
        <taxon>Candidatus Falkowiibacteriota</taxon>
    </lineage>
</organism>
<feature type="non-terminal residue" evidence="1">
    <location>
        <position position="1"/>
    </location>
</feature>